<reference evidence="2 3" key="1">
    <citation type="journal article" date="2021" name="Sci. Rep.">
        <title>The distribution of antibiotic resistance genes in chicken gut microbiota commensals.</title>
        <authorList>
            <person name="Juricova H."/>
            <person name="Matiasovicova J."/>
            <person name="Kubasova T."/>
            <person name="Cejkova D."/>
            <person name="Rychlik I."/>
        </authorList>
    </citation>
    <scope>NUCLEOTIDE SEQUENCE [LARGE SCALE GENOMIC DNA]</scope>
    <source>
        <strain evidence="2 3">An537</strain>
    </source>
</reference>
<feature type="chain" id="PRO_5047056500" evidence="1">
    <location>
        <begin position="27"/>
        <end position="227"/>
    </location>
</feature>
<keyword evidence="3" id="KW-1185">Reference proteome</keyword>
<keyword evidence="1" id="KW-0732">Signal</keyword>
<proteinExistence type="predicted"/>
<comment type="caution">
    <text evidence="2">The sequence shown here is derived from an EMBL/GenBank/DDBJ whole genome shotgun (WGS) entry which is preliminary data.</text>
</comment>
<evidence type="ECO:0000313" key="3">
    <source>
        <dbReference type="Proteomes" id="UP000707138"/>
    </source>
</evidence>
<sequence>MKFPTLLYKRIMAFSLILGGIGSAYASGAITREAPSAPLAPNTGTTNEQRLLRDVRPSTTIGPRTASMNAKRNDSAIDTDRHMSSSTIYDRAVYLASHARSQIEANRGIFLMASSPTFTNDTTNNNHTDYAITYTAGTGSYTPVQPTPSAAKETVTTMQYPNFESARHTKKKSVAEAPNATTHRLKIAIQPLHDSHRYIASGSRAAQYPNFYGAVHDTSHDTDDDTN</sequence>
<dbReference type="EMBL" id="JACJLA010000012">
    <property type="protein sequence ID" value="MBM6913080.1"/>
    <property type="molecule type" value="Genomic_DNA"/>
</dbReference>
<feature type="signal peptide" evidence="1">
    <location>
        <begin position="1"/>
        <end position="26"/>
    </location>
</feature>
<evidence type="ECO:0000256" key="1">
    <source>
        <dbReference type="SAM" id="SignalP"/>
    </source>
</evidence>
<organism evidence="2 3">
    <name type="scientific">Veillonella magna</name>
    <dbReference type="NCBI Taxonomy" id="464322"/>
    <lineage>
        <taxon>Bacteria</taxon>
        <taxon>Bacillati</taxon>
        <taxon>Bacillota</taxon>
        <taxon>Negativicutes</taxon>
        <taxon>Veillonellales</taxon>
        <taxon>Veillonellaceae</taxon>
        <taxon>Veillonella</taxon>
    </lineage>
</organism>
<accession>A0ABS2GH68</accession>
<name>A0ABS2GH68_9FIRM</name>
<dbReference type="Proteomes" id="UP000707138">
    <property type="component" value="Unassembled WGS sequence"/>
</dbReference>
<dbReference type="RefSeq" id="WP_205088064.1">
    <property type="nucleotide sequence ID" value="NZ_JACJLA010000012.1"/>
</dbReference>
<gene>
    <name evidence="2" type="ORF">H6A01_07080</name>
</gene>
<evidence type="ECO:0000313" key="2">
    <source>
        <dbReference type="EMBL" id="MBM6913080.1"/>
    </source>
</evidence>
<protein>
    <submittedName>
        <fullName evidence="2">Uncharacterized protein</fullName>
    </submittedName>
</protein>